<proteinExistence type="predicted"/>
<gene>
    <name evidence="1" type="ORF">AAHA92_07294</name>
</gene>
<accession>A0ABD1I8G9</accession>
<dbReference type="Proteomes" id="UP001567538">
    <property type="component" value="Unassembled WGS sequence"/>
</dbReference>
<evidence type="ECO:0000313" key="2">
    <source>
        <dbReference type="Proteomes" id="UP001567538"/>
    </source>
</evidence>
<evidence type="ECO:0000313" key="1">
    <source>
        <dbReference type="EMBL" id="KAL1565024.1"/>
    </source>
</evidence>
<name>A0ABD1I8G9_SALDI</name>
<keyword evidence="2" id="KW-1185">Reference proteome</keyword>
<dbReference type="AlphaFoldDB" id="A0ABD1I8G9"/>
<organism evidence="1 2">
    <name type="scientific">Salvia divinorum</name>
    <name type="common">Maria pastora</name>
    <name type="synonym">Diviner's sage</name>
    <dbReference type="NCBI Taxonomy" id="28513"/>
    <lineage>
        <taxon>Eukaryota</taxon>
        <taxon>Viridiplantae</taxon>
        <taxon>Streptophyta</taxon>
        <taxon>Embryophyta</taxon>
        <taxon>Tracheophyta</taxon>
        <taxon>Spermatophyta</taxon>
        <taxon>Magnoliopsida</taxon>
        <taxon>eudicotyledons</taxon>
        <taxon>Gunneridae</taxon>
        <taxon>Pentapetalae</taxon>
        <taxon>asterids</taxon>
        <taxon>lamiids</taxon>
        <taxon>Lamiales</taxon>
        <taxon>Lamiaceae</taxon>
        <taxon>Nepetoideae</taxon>
        <taxon>Mentheae</taxon>
        <taxon>Salviinae</taxon>
        <taxon>Salvia</taxon>
        <taxon>Salvia subgen. Calosphace</taxon>
    </lineage>
</organism>
<dbReference type="EMBL" id="JBEAFC010000003">
    <property type="protein sequence ID" value="KAL1565024.1"/>
    <property type="molecule type" value="Genomic_DNA"/>
</dbReference>
<protein>
    <submittedName>
        <fullName evidence="1">Uncharacterized protein</fullName>
    </submittedName>
</protein>
<reference evidence="1 2" key="1">
    <citation type="submission" date="2024-06" db="EMBL/GenBank/DDBJ databases">
        <title>A chromosome level genome sequence of Diviner's sage (Salvia divinorum).</title>
        <authorList>
            <person name="Ford S.A."/>
            <person name="Ro D.-K."/>
            <person name="Ness R.W."/>
            <person name="Phillips M.A."/>
        </authorList>
    </citation>
    <scope>NUCLEOTIDE SEQUENCE [LARGE SCALE GENOMIC DNA]</scope>
    <source>
        <strain evidence="1">SAF-2024a</strain>
        <tissue evidence="1">Leaf</tissue>
    </source>
</reference>
<sequence>MSLSLGTTTIGLYETAENWPTKRQMYIGCHTSLAVAMDMAKYFLGVLTDSVPFGVKALLEATKRANFKDINSRLSEGTLLHE</sequence>
<comment type="caution">
    <text evidence="1">The sequence shown here is derived from an EMBL/GenBank/DDBJ whole genome shotgun (WGS) entry which is preliminary data.</text>
</comment>